<protein>
    <submittedName>
        <fullName evidence="6">Cell wall-associated hydrolase, NlpC family</fullName>
    </submittedName>
</protein>
<evidence type="ECO:0000256" key="1">
    <source>
        <dbReference type="ARBA" id="ARBA00007074"/>
    </source>
</evidence>
<dbReference type="RefSeq" id="WP_092491472.1">
    <property type="nucleotide sequence ID" value="NZ_FNKD01000001.1"/>
</dbReference>
<gene>
    <name evidence="6" type="ORF">SAMN05216231_0607</name>
</gene>
<reference evidence="6 7" key="1">
    <citation type="submission" date="2016-10" db="EMBL/GenBank/DDBJ databases">
        <authorList>
            <person name="de Groot N.N."/>
        </authorList>
    </citation>
    <scope>NUCLEOTIDE SEQUENCE [LARGE SCALE GENOMIC DNA]</scope>
    <source>
        <strain evidence="6 7">CGMCC 1.10449</strain>
    </source>
</reference>
<name>A0A1H0YEU1_9BACI</name>
<dbReference type="GO" id="GO:0006508">
    <property type="term" value="P:proteolysis"/>
    <property type="evidence" value="ECO:0007669"/>
    <property type="project" value="UniProtKB-KW"/>
</dbReference>
<proteinExistence type="inferred from homology"/>
<evidence type="ECO:0000256" key="2">
    <source>
        <dbReference type="ARBA" id="ARBA00022670"/>
    </source>
</evidence>
<dbReference type="Gene3D" id="3.90.1720.10">
    <property type="entry name" value="endopeptidase domain like (from Nostoc punctiforme)"/>
    <property type="match status" value="1"/>
</dbReference>
<dbReference type="PANTHER" id="PTHR47053:SF3">
    <property type="entry name" value="GAMMA-D-GLUTAMYL-L-LYSINE DIPEPTIDYL-PEPTIDASE"/>
    <property type="match status" value="1"/>
</dbReference>
<sequence>MTNQTFDQLWVTAVQVATVWTSPTSARTLDTPGITNPTNIDKWIDSLTYETNVALCDENRVQSQLLYGEAVIITETKDDWAHVVVPTQPSKKDGRGYPGWVPMQQLKQVNQQDWQTENTAAVVDDKVWLESENGNNVLKLSYMTTLPVIEQIDDRVKMNTPHGAGFLPNSAVTVFPASKGLEKQSGHKLIEDGERYVGLDYFWGGMSSFGYDCSGFAYAMHKANGYQIPRDAGDQADAGERVPYDQLLPGDLMFFAYEEGKGKLHHVGFYYGDGKMLHSPQTGKGIEIINLSGTVYEKELCAATRYWQKAEEK</sequence>
<dbReference type="Gene3D" id="2.30.30.40">
    <property type="entry name" value="SH3 Domains"/>
    <property type="match status" value="2"/>
</dbReference>
<keyword evidence="2" id="KW-0645">Protease</keyword>
<evidence type="ECO:0000256" key="4">
    <source>
        <dbReference type="ARBA" id="ARBA00022807"/>
    </source>
</evidence>
<dbReference type="GO" id="GO:0008234">
    <property type="term" value="F:cysteine-type peptidase activity"/>
    <property type="evidence" value="ECO:0007669"/>
    <property type="project" value="UniProtKB-KW"/>
</dbReference>
<comment type="similarity">
    <text evidence="1">Belongs to the peptidase C40 family.</text>
</comment>
<dbReference type="InterPro" id="IPR000064">
    <property type="entry name" value="NLP_P60_dom"/>
</dbReference>
<evidence type="ECO:0000313" key="6">
    <source>
        <dbReference type="EMBL" id="SDQ13560.1"/>
    </source>
</evidence>
<accession>A0A1H0YEU1</accession>
<dbReference type="PANTHER" id="PTHR47053">
    <property type="entry name" value="MUREIN DD-ENDOPEPTIDASE MEPH-RELATED"/>
    <property type="match status" value="1"/>
</dbReference>
<dbReference type="InterPro" id="IPR057812">
    <property type="entry name" value="SH3_YKFC_2nd"/>
</dbReference>
<dbReference type="InterPro" id="IPR038765">
    <property type="entry name" value="Papain-like_cys_pep_sf"/>
</dbReference>
<dbReference type="SUPFAM" id="SSF54001">
    <property type="entry name" value="Cysteine proteinases"/>
    <property type="match status" value="1"/>
</dbReference>
<evidence type="ECO:0000256" key="3">
    <source>
        <dbReference type="ARBA" id="ARBA00022801"/>
    </source>
</evidence>
<dbReference type="Pfam" id="PF23795">
    <property type="entry name" value="SH3_YKFC_2nd"/>
    <property type="match status" value="1"/>
</dbReference>
<keyword evidence="4" id="KW-0788">Thiol protease</keyword>
<evidence type="ECO:0000313" key="7">
    <source>
        <dbReference type="Proteomes" id="UP000199444"/>
    </source>
</evidence>
<dbReference type="Proteomes" id="UP000199444">
    <property type="component" value="Unassembled WGS sequence"/>
</dbReference>
<evidence type="ECO:0000259" key="5">
    <source>
        <dbReference type="PROSITE" id="PS51935"/>
    </source>
</evidence>
<feature type="domain" description="NlpC/P60" evidence="5">
    <location>
        <begin position="183"/>
        <end position="313"/>
    </location>
</feature>
<dbReference type="EMBL" id="FNKD01000001">
    <property type="protein sequence ID" value="SDQ13560.1"/>
    <property type="molecule type" value="Genomic_DNA"/>
</dbReference>
<keyword evidence="7" id="KW-1185">Reference proteome</keyword>
<dbReference type="PROSITE" id="PS51935">
    <property type="entry name" value="NLPC_P60"/>
    <property type="match status" value="1"/>
</dbReference>
<dbReference type="STRING" id="553311.SAMN05216231_0607"/>
<dbReference type="InterPro" id="IPR051202">
    <property type="entry name" value="Peptidase_C40"/>
</dbReference>
<dbReference type="Pfam" id="PF00877">
    <property type="entry name" value="NLPC_P60"/>
    <property type="match status" value="1"/>
</dbReference>
<organism evidence="6 7">
    <name type="scientific">Virgibacillus salinus</name>
    <dbReference type="NCBI Taxonomy" id="553311"/>
    <lineage>
        <taxon>Bacteria</taxon>
        <taxon>Bacillati</taxon>
        <taxon>Bacillota</taxon>
        <taxon>Bacilli</taxon>
        <taxon>Bacillales</taxon>
        <taxon>Bacillaceae</taxon>
        <taxon>Virgibacillus</taxon>
    </lineage>
</organism>
<dbReference type="AlphaFoldDB" id="A0A1H0YEU1"/>
<keyword evidence="3 6" id="KW-0378">Hydrolase</keyword>